<dbReference type="Pfam" id="PF13564">
    <property type="entry name" value="DoxX_2"/>
    <property type="match status" value="1"/>
</dbReference>
<feature type="transmembrane region" description="Helical" evidence="5">
    <location>
        <begin position="82"/>
        <end position="100"/>
    </location>
</feature>
<reference evidence="7" key="1">
    <citation type="submission" date="2016-08" db="EMBL/GenBank/DDBJ databases">
        <authorList>
            <person name="Varghese N."/>
            <person name="Submissions Spin"/>
        </authorList>
    </citation>
    <scope>NUCLEOTIDE SEQUENCE [LARGE SCALE GENOMIC DNA]</scope>
    <source>
        <strain evidence="7">CCBAU 57015</strain>
    </source>
</reference>
<keyword evidence="7" id="KW-1185">Reference proteome</keyword>
<organism evidence="6 7">
    <name type="scientific">Rhizobium hainanense</name>
    <dbReference type="NCBI Taxonomy" id="52131"/>
    <lineage>
        <taxon>Bacteria</taxon>
        <taxon>Pseudomonadati</taxon>
        <taxon>Pseudomonadota</taxon>
        <taxon>Alphaproteobacteria</taxon>
        <taxon>Hyphomicrobiales</taxon>
        <taxon>Rhizobiaceae</taxon>
        <taxon>Rhizobium/Agrobacterium group</taxon>
        <taxon>Rhizobium</taxon>
    </lineage>
</organism>
<protein>
    <submittedName>
        <fullName evidence="6">DoxX-like family protein</fullName>
    </submittedName>
</protein>
<accession>A0A1C3U4F0</accession>
<evidence type="ECO:0000256" key="5">
    <source>
        <dbReference type="SAM" id="Phobius"/>
    </source>
</evidence>
<evidence type="ECO:0000256" key="4">
    <source>
        <dbReference type="ARBA" id="ARBA00023136"/>
    </source>
</evidence>
<keyword evidence="3 5" id="KW-1133">Transmembrane helix</keyword>
<dbReference type="STRING" id="52131.GA0061100_101664"/>
<dbReference type="RefSeq" id="WP_075851167.1">
    <property type="nucleotide sequence ID" value="NZ_FMAC01000001.1"/>
</dbReference>
<evidence type="ECO:0000313" key="7">
    <source>
        <dbReference type="Proteomes" id="UP000186228"/>
    </source>
</evidence>
<gene>
    <name evidence="6" type="ORF">GA0061100_101664</name>
</gene>
<proteinExistence type="predicted"/>
<feature type="transmembrane region" description="Helical" evidence="5">
    <location>
        <begin position="59"/>
        <end position="77"/>
    </location>
</feature>
<feature type="transmembrane region" description="Helical" evidence="5">
    <location>
        <begin position="106"/>
        <end position="126"/>
    </location>
</feature>
<evidence type="ECO:0000256" key="2">
    <source>
        <dbReference type="ARBA" id="ARBA00022692"/>
    </source>
</evidence>
<dbReference type="InterPro" id="IPR032808">
    <property type="entry name" value="DoxX"/>
</dbReference>
<comment type="subcellular location">
    <subcellularLocation>
        <location evidence="1">Membrane</location>
        <topology evidence="1">Multi-pass membrane protein</topology>
    </subcellularLocation>
</comment>
<dbReference type="OrthoDB" id="9811373at2"/>
<dbReference type="EMBL" id="FMAC01000001">
    <property type="protein sequence ID" value="SCB10348.1"/>
    <property type="molecule type" value="Genomic_DNA"/>
</dbReference>
<name>A0A1C3U4F0_9HYPH</name>
<feature type="transmembrane region" description="Helical" evidence="5">
    <location>
        <begin position="18"/>
        <end position="39"/>
    </location>
</feature>
<sequence length="142" mass="15089">MSYAVDSSVPSVTRAQRVAGMILSGLVIAFLVFDGVIKLVPLSVVTETMAGLGYSADPALARLLGVITLSCAILYAIPRTSVLGAILLTGLLGGAITTHLRVGSPIFSHLLFGVYLGVIAWGGLYLRYEAVRKMIPFFQRSF</sequence>
<evidence type="ECO:0000256" key="3">
    <source>
        <dbReference type="ARBA" id="ARBA00022989"/>
    </source>
</evidence>
<evidence type="ECO:0000313" key="6">
    <source>
        <dbReference type="EMBL" id="SCB10348.1"/>
    </source>
</evidence>
<dbReference type="Proteomes" id="UP000186228">
    <property type="component" value="Unassembled WGS sequence"/>
</dbReference>
<dbReference type="GO" id="GO:0016020">
    <property type="term" value="C:membrane"/>
    <property type="evidence" value="ECO:0007669"/>
    <property type="project" value="UniProtKB-SubCell"/>
</dbReference>
<dbReference type="AlphaFoldDB" id="A0A1C3U4F0"/>
<keyword evidence="4 5" id="KW-0472">Membrane</keyword>
<evidence type="ECO:0000256" key="1">
    <source>
        <dbReference type="ARBA" id="ARBA00004141"/>
    </source>
</evidence>
<keyword evidence="2 5" id="KW-0812">Transmembrane</keyword>